<protein>
    <submittedName>
        <fullName evidence="2">WD repeat-containing protein 37</fullName>
    </submittedName>
</protein>
<organism evidence="1 2">
    <name type="scientific">Panagrolaimus sp. ES5</name>
    <dbReference type="NCBI Taxonomy" id="591445"/>
    <lineage>
        <taxon>Eukaryota</taxon>
        <taxon>Metazoa</taxon>
        <taxon>Ecdysozoa</taxon>
        <taxon>Nematoda</taxon>
        <taxon>Chromadorea</taxon>
        <taxon>Rhabditida</taxon>
        <taxon>Tylenchina</taxon>
        <taxon>Panagrolaimomorpha</taxon>
        <taxon>Panagrolaimoidea</taxon>
        <taxon>Panagrolaimidae</taxon>
        <taxon>Panagrolaimus</taxon>
    </lineage>
</organism>
<dbReference type="Proteomes" id="UP000887579">
    <property type="component" value="Unplaced"/>
</dbReference>
<proteinExistence type="predicted"/>
<evidence type="ECO:0000313" key="2">
    <source>
        <dbReference type="WBParaSite" id="ES5_v2.g12237.t1"/>
    </source>
</evidence>
<evidence type="ECO:0000313" key="1">
    <source>
        <dbReference type="Proteomes" id="UP000887579"/>
    </source>
</evidence>
<reference evidence="2" key="1">
    <citation type="submission" date="2022-11" db="UniProtKB">
        <authorList>
            <consortium name="WormBaseParasite"/>
        </authorList>
    </citation>
    <scope>IDENTIFICATION</scope>
</reference>
<dbReference type="WBParaSite" id="ES5_v2.g12237.t1">
    <property type="protein sequence ID" value="ES5_v2.g12237.t1"/>
    <property type="gene ID" value="ES5_v2.g12237"/>
</dbReference>
<accession>A0AC34F535</accession>
<sequence length="477" mass="52942">MSSTNRSRSHTDSMINSAITSATIDVIEPENIPQKAKLYELFAMIEKEFDALYMENYALRQRLDAQNTGNEALDSPNIPGLTNSSEYMRDLAKGIKKQNQMRNKWKTAFRGPPGRLVTSLKVGAGNTELSKARYMRNFIGHTDAVWDLATISNASINAIASASADQTAKIWNADTGRCLLSYTGHSGSVNSVAIYPENNADELIVLTASGDRSAHLWKTNHLSTGIPPAASSEDDLDAASDKEENDEQLPNIPVVLRQPLIRFTGHTNAVIAADWIDGKEQIVTASWDHTANIYDTENGKILNTLNGHDQKLTHCSTHSSRKLVATASKDYTFRLWDFRETIQSVAVFQGHNDAVTSVVFSSTHHIISGSDDRTVKVWDLRNMRSPISAVRLDSAVNRLAVHQQQNLVAIPHDNRHIAVFDLKGMRALTRLPRTNDRCHRRMVCAAAWIPDHNSNNLISCGIDRQIIGWKIPTKINA</sequence>
<name>A0AC34F535_9BILA</name>